<protein>
    <recommendedName>
        <fullName evidence="4">PRC-barrel domain-containing protein</fullName>
    </recommendedName>
</protein>
<evidence type="ECO:0000256" key="1">
    <source>
        <dbReference type="SAM" id="SignalP"/>
    </source>
</evidence>
<evidence type="ECO:0000313" key="2">
    <source>
        <dbReference type="EMBL" id="MYL98156.1"/>
    </source>
</evidence>
<accession>A0A7X4GGD7</accession>
<evidence type="ECO:0000313" key="3">
    <source>
        <dbReference type="Proteomes" id="UP000465810"/>
    </source>
</evidence>
<dbReference type="Proteomes" id="UP000465810">
    <property type="component" value="Unassembled WGS sequence"/>
</dbReference>
<dbReference type="EMBL" id="WVTD01000006">
    <property type="protein sequence ID" value="MYL98156.1"/>
    <property type="molecule type" value="Genomic_DNA"/>
</dbReference>
<evidence type="ECO:0008006" key="4">
    <source>
        <dbReference type="Google" id="ProtNLM"/>
    </source>
</evidence>
<feature type="chain" id="PRO_5031362481" description="PRC-barrel domain-containing protein" evidence="1">
    <location>
        <begin position="23"/>
        <end position="203"/>
    </location>
</feature>
<reference evidence="2 3" key="1">
    <citation type="submission" date="2019-12" db="EMBL/GenBank/DDBJ databases">
        <authorList>
            <person name="Feng G."/>
            <person name="Zhu H."/>
        </authorList>
    </citation>
    <scope>NUCLEOTIDE SEQUENCE [LARGE SCALE GENOMIC DNA]</scope>
    <source>
        <strain evidence="2 3">FGD1</strain>
    </source>
</reference>
<feature type="signal peptide" evidence="1">
    <location>
        <begin position="1"/>
        <end position="22"/>
    </location>
</feature>
<organism evidence="2 3">
    <name type="scientific">Novosphingobium silvae</name>
    <dbReference type="NCBI Taxonomy" id="2692619"/>
    <lineage>
        <taxon>Bacteria</taxon>
        <taxon>Pseudomonadati</taxon>
        <taxon>Pseudomonadota</taxon>
        <taxon>Alphaproteobacteria</taxon>
        <taxon>Sphingomonadales</taxon>
        <taxon>Sphingomonadaceae</taxon>
        <taxon>Novosphingobium</taxon>
    </lineage>
</organism>
<keyword evidence="3" id="KW-1185">Reference proteome</keyword>
<keyword evidence="1" id="KW-0732">Signal</keyword>
<sequence length="203" mass="19163">MKKSLIAAAIAAASIVPAAAMAQEAAAPAAAAAATPTVGAKVFDAEGGEVGTVEAIQGNVVTVSTGTARAGLPVTAFVTREKGLTIGMNKAQLEAAVNGASAQNDAAKDAALVADAPVKSSDGVVLGTISKVEGENVTVALSNGSAVALQKSNLGLGTDGSLALGMTAADFTKAAQAAGSAQASADAGAAAGSAAAATEGTEQ</sequence>
<gene>
    <name evidence="2" type="ORF">GR702_10285</name>
</gene>
<comment type="caution">
    <text evidence="2">The sequence shown here is derived from an EMBL/GenBank/DDBJ whole genome shotgun (WGS) entry which is preliminary data.</text>
</comment>
<proteinExistence type="predicted"/>
<dbReference type="AlphaFoldDB" id="A0A7X4GGD7"/>
<name>A0A7X4GGD7_9SPHN</name>
<dbReference type="RefSeq" id="WP_160985791.1">
    <property type="nucleotide sequence ID" value="NZ_WVTD01000006.1"/>
</dbReference>